<evidence type="ECO:0000313" key="8">
    <source>
        <dbReference type="EMBL" id="CCG83192.1"/>
    </source>
</evidence>
<dbReference type="InterPro" id="IPR001915">
    <property type="entry name" value="Peptidase_M48"/>
</dbReference>
<feature type="domain" description="Peptidase M48" evidence="7">
    <location>
        <begin position="123"/>
        <end position="305"/>
    </location>
</feature>
<dbReference type="OrthoDB" id="7464992at2759"/>
<dbReference type="EMBL" id="CAHR02000128">
    <property type="protein sequence ID" value="CCG83192.1"/>
    <property type="molecule type" value="Genomic_DNA"/>
</dbReference>
<dbReference type="Gene3D" id="3.30.2010.10">
    <property type="entry name" value="Metalloproteases ('zincins'), catalytic domain"/>
    <property type="match status" value="1"/>
</dbReference>
<dbReference type="Pfam" id="PF01435">
    <property type="entry name" value="Peptidase_M48"/>
    <property type="match status" value="1"/>
</dbReference>
<comment type="caution">
    <text evidence="8">The sequence shown here is derived from an EMBL/GenBank/DDBJ whole genome shotgun (WGS) entry which is preliminary data.</text>
</comment>
<proteinExistence type="inferred from homology"/>
<keyword evidence="5 6" id="KW-0482">Metalloprotease</keyword>
<keyword evidence="3 6" id="KW-0378">Hydrolase</keyword>
<evidence type="ECO:0000259" key="7">
    <source>
        <dbReference type="Pfam" id="PF01435"/>
    </source>
</evidence>
<dbReference type="PANTHER" id="PTHR22726:SF1">
    <property type="entry name" value="METALLOENDOPEPTIDASE OMA1, MITOCHONDRIAL"/>
    <property type="match status" value="1"/>
</dbReference>
<evidence type="ECO:0000256" key="6">
    <source>
        <dbReference type="RuleBase" id="RU003983"/>
    </source>
</evidence>
<keyword evidence="9" id="KW-1185">Reference proteome</keyword>
<evidence type="ECO:0000256" key="3">
    <source>
        <dbReference type="ARBA" id="ARBA00022801"/>
    </source>
</evidence>
<dbReference type="Proteomes" id="UP000013776">
    <property type="component" value="Unassembled WGS sequence"/>
</dbReference>
<dbReference type="STRING" id="1097556.R4XIK5"/>
<evidence type="ECO:0000256" key="4">
    <source>
        <dbReference type="ARBA" id="ARBA00022833"/>
    </source>
</evidence>
<dbReference type="InterPro" id="IPR051156">
    <property type="entry name" value="Mito/Outer_Membr_Metalloprot"/>
</dbReference>
<keyword evidence="1 6" id="KW-0645">Protease</keyword>
<evidence type="ECO:0000256" key="1">
    <source>
        <dbReference type="ARBA" id="ARBA00022670"/>
    </source>
</evidence>
<dbReference type="GO" id="GO:0034982">
    <property type="term" value="P:mitochondrial protein processing"/>
    <property type="evidence" value="ECO:0007669"/>
    <property type="project" value="TreeGrafter"/>
</dbReference>
<comment type="similarity">
    <text evidence="6">Belongs to the peptidase M48 family.</text>
</comment>
<reference evidence="8 9" key="1">
    <citation type="journal article" date="2013" name="MBio">
        <title>Genome sequencing of the plant pathogen Taphrina deformans, the causal agent of peach leaf curl.</title>
        <authorList>
            <person name="Cisse O.H."/>
            <person name="Almeida J.M.G.C.F."/>
            <person name="Fonseca A."/>
            <person name="Kumar A.A."/>
            <person name="Salojaervi J."/>
            <person name="Overmyer K."/>
            <person name="Hauser P.M."/>
            <person name="Pagni M."/>
        </authorList>
    </citation>
    <scope>NUCLEOTIDE SEQUENCE [LARGE SCALE GENOMIC DNA]</scope>
    <source>
        <strain evidence="9">PYCC 5710 / ATCC 11124 / CBS 356.35 / IMI 108563 / JCM 9778 / NBRC 8474</strain>
    </source>
</reference>
<protein>
    <submittedName>
        <fullName evidence="8">Mitochondrial metalloendopeptidase OMA1</fullName>
    </submittedName>
</protein>
<evidence type="ECO:0000313" key="9">
    <source>
        <dbReference type="Proteomes" id="UP000013776"/>
    </source>
</evidence>
<sequence length="338" mass="37334">MLRRHPVLRSSAPVSATLTRTTRTFATKSALRARIPPFVYQQLAQNARGPNPFWKQPIVRYGTGAVAVGGSVYYVSHLETVEMTHRRRLMTITPEQEAMVSKETYEAVLQQYGDKILPDSDSRTRFVKKVVGPLVRASGMTDLNWEVHVIESAEPNAFVIPGGKIFVFSGILPIAKNESGLASVLGHEIGHQVARHISEKMSFNPLIQAAQFAIAAALASFGLPTNIVYGLSGSLTSLVLDNPYSRVHESEADHIGLLLMAQACFDPQESVHMWERMSQAGNSGIPQFMSTHPSNENRIVKLQGWMPEAIQKQESSDCQQSLGGLIGEFRDKQKHASW</sequence>
<dbReference type="CDD" id="cd07331">
    <property type="entry name" value="M48C_Oma1_like"/>
    <property type="match status" value="1"/>
</dbReference>
<dbReference type="PANTHER" id="PTHR22726">
    <property type="entry name" value="METALLOENDOPEPTIDASE OMA1"/>
    <property type="match status" value="1"/>
</dbReference>
<organism evidence="8 9">
    <name type="scientific">Taphrina deformans (strain PYCC 5710 / ATCC 11124 / CBS 356.35 / IMI 108563 / JCM 9778 / NBRC 8474)</name>
    <name type="common">Peach leaf curl fungus</name>
    <name type="synonym">Lalaria deformans</name>
    <dbReference type="NCBI Taxonomy" id="1097556"/>
    <lineage>
        <taxon>Eukaryota</taxon>
        <taxon>Fungi</taxon>
        <taxon>Dikarya</taxon>
        <taxon>Ascomycota</taxon>
        <taxon>Taphrinomycotina</taxon>
        <taxon>Taphrinomycetes</taxon>
        <taxon>Taphrinales</taxon>
        <taxon>Taphrinaceae</taxon>
        <taxon>Taphrina</taxon>
    </lineage>
</organism>
<keyword evidence="4 6" id="KW-0862">Zinc</keyword>
<name>R4XIK5_TAPDE</name>
<accession>R4XIK5</accession>
<dbReference type="eggNOG" id="KOG2661">
    <property type="taxonomic scope" value="Eukaryota"/>
</dbReference>
<dbReference type="GO" id="GO:0006515">
    <property type="term" value="P:protein quality control for misfolded or incompletely synthesized proteins"/>
    <property type="evidence" value="ECO:0007669"/>
    <property type="project" value="TreeGrafter"/>
</dbReference>
<dbReference type="VEuPathDB" id="FungiDB:TAPDE_003286"/>
<dbReference type="GO" id="GO:0046872">
    <property type="term" value="F:metal ion binding"/>
    <property type="evidence" value="ECO:0007669"/>
    <property type="project" value="UniProtKB-KW"/>
</dbReference>
<dbReference type="AlphaFoldDB" id="R4XIK5"/>
<gene>
    <name evidence="8" type="ORF">TAPDE_003286</name>
</gene>
<dbReference type="GO" id="GO:0004222">
    <property type="term" value="F:metalloendopeptidase activity"/>
    <property type="evidence" value="ECO:0007669"/>
    <property type="project" value="InterPro"/>
</dbReference>
<comment type="cofactor">
    <cofactor evidence="6">
        <name>Zn(2+)</name>
        <dbReference type="ChEBI" id="CHEBI:29105"/>
    </cofactor>
    <text evidence="6">Binds 1 zinc ion per subunit.</text>
</comment>
<evidence type="ECO:0000256" key="5">
    <source>
        <dbReference type="ARBA" id="ARBA00023049"/>
    </source>
</evidence>
<keyword evidence="2" id="KW-0479">Metal-binding</keyword>
<evidence type="ECO:0000256" key="2">
    <source>
        <dbReference type="ARBA" id="ARBA00022723"/>
    </source>
</evidence>
<dbReference type="GO" id="GO:0005743">
    <property type="term" value="C:mitochondrial inner membrane"/>
    <property type="evidence" value="ECO:0007669"/>
    <property type="project" value="TreeGrafter"/>
</dbReference>